<feature type="transmembrane region" description="Helical" evidence="1">
    <location>
        <begin position="12"/>
        <end position="33"/>
    </location>
</feature>
<evidence type="ECO:0000313" key="3">
    <source>
        <dbReference type="Proteomes" id="UP000251431"/>
    </source>
</evidence>
<reference evidence="2 3" key="1">
    <citation type="submission" date="2018-06" db="EMBL/GenBank/DDBJ databases">
        <authorList>
            <consortium name="Pathogen Informatics"/>
            <person name="Doyle S."/>
        </authorList>
    </citation>
    <scope>NUCLEOTIDE SEQUENCE [LARGE SCALE GENOMIC DNA]</scope>
    <source>
        <strain evidence="2 3">NCTC7582</strain>
    </source>
</reference>
<organism evidence="2 3">
    <name type="scientific">Lysinibacillus capsici</name>
    <dbReference type="NCBI Taxonomy" id="2115968"/>
    <lineage>
        <taxon>Bacteria</taxon>
        <taxon>Bacillati</taxon>
        <taxon>Bacillota</taxon>
        <taxon>Bacilli</taxon>
        <taxon>Bacillales</taxon>
        <taxon>Bacillaceae</taxon>
        <taxon>Lysinibacillus</taxon>
    </lineage>
</organism>
<feature type="transmembrane region" description="Helical" evidence="1">
    <location>
        <begin position="80"/>
        <end position="100"/>
    </location>
</feature>
<proteinExistence type="predicted"/>
<keyword evidence="1" id="KW-0812">Transmembrane</keyword>
<feature type="transmembrane region" description="Helical" evidence="1">
    <location>
        <begin position="48"/>
        <end position="68"/>
    </location>
</feature>
<dbReference type="EMBL" id="UAQE01000001">
    <property type="protein sequence ID" value="SPU00916.1"/>
    <property type="molecule type" value="Genomic_DNA"/>
</dbReference>
<dbReference type="Proteomes" id="UP000251431">
    <property type="component" value="Unassembled WGS sequence"/>
</dbReference>
<name>A0A2X0XT33_9BACI</name>
<protein>
    <submittedName>
        <fullName evidence="2">Uncharacterized protein</fullName>
    </submittedName>
</protein>
<evidence type="ECO:0000256" key="1">
    <source>
        <dbReference type="SAM" id="Phobius"/>
    </source>
</evidence>
<accession>A0A2X0XT33</accession>
<dbReference type="RefSeq" id="WP_233436339.1">
    <property type="nucleotide sequence ID" value="NZ_UAQE01000001.1"/>
</dbReference>
<sequence length="107" mass="12544">MKWFMITAEWLLFLYVFICLLSFNLIHLGNLLYVDMPHEEPMTVTTSFAHTSLFIIGIGVVCFLYMKYLWGSSAYKKSKALIWGSLFTCHALASCFYLFMRYGLIWN</sequence>
<keyword evidence="1" id="KW-0472">Membrane</keyword>
<dbReference type="AlphaFoldDB" id="A0A2X0XT33"/>
<evidence type="ECO:0000313" key="2">
    <source>
        <dbReference type="EMBL" id="SPU00916.1"/>
    </source>
</evidence>
<keyword evidence="1" id="KW-1133">Transmembrane helix</keyword>
<gene>
    <name evidence="2" type="ORF">NCTC7582_03715</name>
</gene>